<evidence type="ECO:0000256" key="2">
    <source>
        <dbReference type="SAM" id="MobiDB-lite"/>
    </source>
</evidence>
<feature type="compositionally biased region" description="Low complexity" evidence="2">
    <location>
        <begin position="491"/>
        <end position="503"/>
    </location>
</feature>
<feature type="compositionally biased region" description="Basic residues" evidence="2">
    <location>
        <begin position="1102"/>
        <end position="1117"/>
    </location>
</feature>
<feature type="region of interest" description="Disordered" evidence="2">
    <location>
        <begin position="979"/>
        <end position="1001"/>
    </location>
</feature>
<dbReference type="GO" id="GO:0035091">
    <property type="term" value="F:phosphatidylinositol binding"/>
    <property type="evidence" value="ECO:0007669"/>
    <property type="project" value="InterPro"/>
</dbReference>
<evidence type="ECO:0000313" key="7">
    <source>
        <dbReference type="Proteomes" id="UP000285883"/>
    </source>
</evidence>
<dbReference type="EMBL" id="MBDN02000007">
    <property type="protein sequence ID" value="RLN85562.1"/>
    <property type="molecule type" value="Genomic_DNA"/>
</dbReference>
<feature type="region of interest" description="Disordered" evidence="2">
    <location>
        <begin position="1026"/>
        <end position="1126"/>
    </location>
</feature>
<dbReference type="Proteomes" id="UP000285883">
    <property type="component" value="Unassembled WGS sequence"/>
</dbReference>
<feature type="region of interest" description="Disordered" evidence="2">
    <location>
        <begin position="473"/>
        <end position="521"/>
    </location>
</feature>
<feature type="compositionally biased region" description="Basic and acidic residues" evidence="2">
    <location>
        <begin position="287"/>
        <end position="304"/>
    </location>
</feature>
<keyword evidence="6" id="KW-1185">Reference proteome</keyword>
<dbReference type="InterPro" id="IPR001683">
    <property type="entry name" value="PX_dom"/>
</dbReference>
<feature type="region of interest" description="Disordered" evidence="2">
    <location>
        <begin position="139"/>
        <end position="158"/>
    </location>
</feature>
<reference evidence="6 7" key="1">
    <citation type="submission" date="2018-07" db="EMBL/GenBank/DDBJ databases">
        <title>Genome sequencing of oomycete isolates from Chile give support for New Zealand origin for Phytophthora kernoviae and make available the first Nothophytophthora sp. genome.</title>
        <authorList>
            <person name="Studholme D.J."/>
            <person name="Sanfuentes E."/>
            <person name="Panda P."/>
            <person name="Hill R."/>
            <person name="Sambles C."/>
            <person name="Grant M."/>
            <person name="Williams N.M."/>
            <person name="Mcdougal R.L."/>
        </authorList>
    </citation>
    <scope>NUCLEOTIDE SEQUENCE [LARGE SCALE GENOMIC DNA]</scope>
    <source>
        <strain evidence="4">Chile2</strain>
        <strain evidence="5">Chile4</strain>
    </source>
</reference>
<feature type="coiled-coil region" evidence="1">
    <location>
        <begin position="882"/>
        <end position="912"/>
    </location>
</feature>
<name>A0A421H2J4_9STRA</name>
<feature type="region of interest" description="Disordered" evidence="2">
    <location>
        <begin position="163"/>
        <end position="183"/>
    </location>
</feature>
<evidence type="ECO:0000313" key="6">
    <source>
        <dbReference type="Proteomes" id="UP000285624"/>
    </source>
</evidence>
<feature type="region of interest" description="Disordered" evidence="2">
    <location>
        <begin position="204"/>
        <end position="240"/>
    </location>
</feature>
<protein>
    <recommendedName>
        <fullName evidence="3">PX domain-containing protein</fullName>
    </recommendedName>
</protein>
<organism evidence="5 6">
    <name type="scientific">Phytophthora kernoviae</name>
    <dbReference type="NCBI Taxonomy" id="325452"/>
    <lineage>
        <taxon>Eukaryota</taxon>
        <taxon>Sar</taxon>
        <taxon>Stramenopiles</taxon>
        <taxon>Oomycota</taxon>
        <taxon>Peronosporomycetes</taxon>
        <taxon>Peronosporales</taxon>
        <taxon>Peronosporaceae</taxon>
        <taxon>Phytophthora</taxon>
    </lineage>
</organism>
<feature type="compositionally biased region" description="Low complexity" evidence="2">
    <location>
        <begin position="1071"/>
        <end position="1082"/>
    </location>
</feature>
<feature type="domain" description="PX" evidence="3">
    <location>
        <begin position="624"/>
        <end position="739"/>
    </location>
</feature>
<feature type="region of interest" description="Disordered" evidence="2">
    <location>
        <begin position="922"/>
        <end position="960"/>
    </location>
</feature>
<evidence type="ECO:0000313" key="5">
    <source>
        <dbReference type="EMBL" id="RLN85562.1"/>
    </source>
</evidence>
<comment type="caution">
    <text evidence="5">The sequence shown here is derived from an EMBL/GenBank/DDBJ whole genome shotgun (WGS) entry which is preliminary data.</text>
</comment>
<feature type="region of interest" description="Disordered" evidence="2">
    <location>
        <begin position="287"/>
        <end position="458"/>
    </location>
</feature>
<accession>A0A421H2J4</accession>
<evidence type="ECO:0000256" key="1">
    <source>
        <dbReference type="SAM" id="Coils"/>
    </source>
</evidence>
<dbReference type="InterPro" id="IPR036871">
    <property type="entry name" value="PX_dom_sf"/>
</dbReference>
<feature type="compositionally biased region" description="Basic and acidic residues" evidence="2">
    <location>
        <begin position="224"/>
        <end position="237"/>
    </location>
</feature>
<dbReference type="SUPFAM" id="SSF64268">
    <property type="entry name" value="PX domain"/>
    <property type="match status" value="2"/>
</dbReference>
<feature type="region of interest" description="Disordered" evidence="2">
    <location>
        <begin position="743"/>
        <end position="767"/>
    </location>
</feature>
<feature type="compositionally biased region" description="Basic and acidic residues" evidence="2">
    <location>
        <begin position="1043"/>
        <end position="1054"/>
    </location>
</feature>
<evidence type="ECO:0000313" key="4">
    <source>
        <dbReference type="EMBL" id="RLN20615.1"/>
    </source>
</evidence>
<proteinExistence type="predicted"/>
<evidence type="ECO:0000259" key="3">
    <source>
        <dbReference type="PROSITE" id="PS50195"/>
    </source>
</evidence>
<dbReference type="Gene3D" id="3.30.1520.10">
    <property type="entry name" value="Phox-like domain"/>
    <property type="match status" value="2"/>
</dbReference>
<dbReference type="Proteomes" id="UP000285624">
    <property type="component" value="Unassembled WGS sequence"/>
</dbReference>
<dbReference type="STRING" id="325452.A0A421H2J4"/>
<dbReference type="PROSITE" id="PS50195">
    <property type="entry name" value="PX"/>
    <property type="match status" value="1"/>
</dbReference>
<sequence>MREIDARVTGFDYTTFHAYTTDVEVDGHMWTLALRYNTFFQFYTQLTALEKHFNVDFPPKGGLFFSPPPEERQEQLDEFLLSTLAYFDMRGHPKRMEALLGELLEIPQHLDTKEEEEREEEDHTASEGSSVAEELQLDTPMAPGHDNDDDDATDDYQDHNGIEETEEEEHQVQPDDNIEEDNCDMQEDNIEGSDVVEVDYKAEVISEKAEPETKQEVVQSKARSQSEPEPRLIKEESQQLTGGAVAKKYIEMLRRRSAPANGAIQAAVIATTQANVAKAKAAELKAASEVEISVEKETESEKSVDQAADFQTISNTENKEKMDTPELEEKLAAPLTEEGSATPVKSVVEVEITNLEPESALTVESSVDVSETPVDVSPETVERVVASLLVEKIPTEPEVKDPISDTAAKESNSGSTTETEDEPAVSDEVVESSSEESSDEDASPEPSEQEPEAEAENPIMSWFRRMGTFGQLSSTEKEAATNEKEEEEEAATQAQAEAQANSETETKAEEETQAQAEAEAEANKAVAKVEANEAELLRAEQEMNARLMRYRHPVFFQGFNCDVGTSRNSFEAHLITSGLVSERQRGKSLASMACLPLDSGATSGSFEILRCPAHVRVLSFNIMATPQLKTLSAHVTGFDYTSFHAYTTRCELSGASWTLGLRYSQFLSFYDKLRSKEKKFKFDFPPKGGFFFTPKPEDRRVRLDAFLQAVIAFYNSGTKKQADFVAQLLGKFLQVEKNLNKALKSDEQTASDESASEEPLEEPKPKKEVKKAVKVSKKVEDGKKAFVKAAFEAAVVSAIQDNAKEAKKVEPVKKEEVKVEEKMDVKVEKPLVEESKVQETKVEEVKKVEETKKVEEVKKVEETKKVEEVKKVEETKVEDKKVEETKVEVKKVEETKVEVKKVEETKEVKETKADETKIDEVKTKETKVEETKTEDTKVEETKTEETKTEETKTEVTKTDETKIDETKIDEVKTKETKVEVPAMTTSTSTATARVTETTIESQPSINKTVVGKTMTIVSKSSETHTVKIEMTEQKPSVVTLTHAAKELEKTDTEKTKKKKRSNKKKAKSRSRASTASADGSDSPSGVDDDRVAKPQLSEVQKKMRNQRRKEKRKKNSKKISGMDQKA</sequence>
<keyword evidence="1" id="KW-0175">Coiled coil</keyword>
<feature type="compositionally biased region" description="Basic and acidic residues" evidence="2">
    <location>
        <begin position="317"/>
        <end position="331"/>
    </location>
</feature>
<dbReference type="EMBL" id="MAYM02001352">
    <property type="protein sequence ID" value="RLN20615.1"/>
    <property type="molecule type" value="Genomic_DNA"/>
</dbReference>
<gene>
    <name evidence="4" type="ORF">BBI17_004515</name>
    <name evidence="5" type="ORF">BBO99_00000440</name>
</gene>
<feature type="compositionally biased region" description="Acidic residues" evidence="2">
    <location>
        <begin position="113"/>
        <end position="122"/>
    </location>
</feature>
<feature type="compositionally biased region" description="Basic and acidic residues" evidence="2">
    <location>
        <begin position="393"/>
        <end position="403"/>
    </location>
</feature>
<dbReference type="AlphaFoldDB" id="A0A421H2J4"/>
<feature type="compositionally biased region" description="Acidic residues" evidence="2">
    <location>
        <begin position="418"/>
        <end position="455"/>
    </location>
</feature>
<feature type="region of interest" description="Disordered" evidence="2">
    <location>
        <begin position="111"/>
        <end position="134"/>
    </location>
</feature>
<feature type="compositionally biased region" description="Basic and acidic residues" evidence="2">
    <location>
        <begin position="204"/>
        <end position="215"/>
    </location>
</feature>
<feature type="compositionally biased region" description="Low complexity" evidence="2">
    <location>
        <begin position="984"/>
        <end position="998"/>
    </location>
</feature>
<feature type="compositionally biased region" description="Basic residues" evidence="2">
    <location>
        <begin position="1055"/>
        <end position="1070"/>
    </location>
</feature>